<dbReference type="AlphaFoldDB" id="A0A1N6SWZ5"/>
<protein>
    <submittedName>
        <fullName evidence="1">Capsular polysaccharide export protein</fullName>
    </submittedName>
</protein>
<dbReference type="CDD" id="cd16439">
    <property type="entry name" value="beta_Kdo_transferase_KpsC_2"/>
    <property type="match status" value="1"/>
</dbReference>
<evidence type="ECO:0000313" key="2">
    <source>
        <dbReference type="Proteomes" id="UP000323956"/>
    </source>
</evidence>
<gene>
    <name evidence="1" type="ORF">SAMN05421641_10827</name>
</gene>
<name>A0A1N6SWZ5_9RHOB</name>
<dbReference type="GO" id="GO:0015774">
    <property type="term" value="P:polysaccharide transport"/>
    <property type="evidence" value="ECO:0007669"/>
    <property type="project" value="InterPro"/>
</dbReference>
<evidence type="ECO:0000313" key="1">
    <source>
        <dbReference type="EMBL" id="SIQ45386.1"/>
    </source>
</evidence>
<dbReference type="RefSeq" id="WP_149765357.1">
    <property type="nucleotide sequence ID" value="NZ_FTMK01000008.1"/>
</dbReference>
<reference evidence="1 2" key="1">
    <citation type="submission" date="2017-01" db="EMBL/GenBank/DDBJ databases">
        <authorList>
            <person name="Varghese N."/>
            <person name="Submissions S."/>
        </authorList>
    </citation>
    <scope>NUCLEOTIDE SEQUENCE [LARGE SCALE GENOMIC DNA]</scope>
    <source>
        <strain evidence="1 2">ATCC 700171</strain>
    </source>
</reference>
<dbReference type="EMBL" id="FTMK01000008">
    <property type="protein sequence ID" value="SIQ45386.1"/>
    <property type="molecule type" value="Genomic_DNA"/>
</dbReference>
<accession>A0A1N6SWZ5</accession>
<dbReference type="CDD" id="cd16440">
    <property type="entry name" value="beta_Kdo_transferase_KpsC_1"/>
    <property type="match status" value="1"/>
</dbReference>
<organism evidence="1 2">
    <name type="scientific">Paracoccus thiocyanatus</name>
    <dbReference type="NCBI Taxonomy" id="34006"/>
    <lineage>
        <taxon>Bacteria</taxon>
        <taxon>Pseudomonadati</taxon>
        <taxon>Pseudomonadota</taxon>
        <taxon>Alphaproteobacteria</taxon>
        <taxon>Rhodobacterales</taxon>
        <taxon>Paracoccaceae</taxon>
        <taxon>Paracoccus</taxon>
    </lineage>
</organism>
<dbReference type="Proteomes" id="UP000323956">
    <property type="component" value="Unassembled WGS sequence"/>
</dbReference>
<proteinExistence type="predicted"/>
<sequence length="663" mass="71695">MAQNDDAAGDSRRLFICNGGFLTQPRLRRILQLAGWSLRIGLPGAGDHVGVWGDSPTAWRGKALAARRGARLLRVEDAALRSVLPGRARGAVAQRGPVGLLIDPVGLHFDADAPSLIETLVHAPGTQAHLDRARQGIARLIAADLSKYNAHLPQVAPPPAGYVLVIDQTRGDASLRGAGRAEFLAMLAAARDENPGLPLVIRSHPETARGLRPGHFAPQDLRRGEVFCDSAVSPWALLAGAARVYAWTSQLGYEAMLAGHRPRVFGRPFHAGWGLSDDQQPIPRRRPASIEQLFAASHLLAPVWYDPCRDRLTDFEGALAQIEAEARAWRQDHAGHLAHGFRLWKRPFAARFFGSGRGVRFTARPGPGVTMAWAGRADQVPRALRIEDGFIRSRGLGAALVPPLSLVADDLGIYYDPGRESRFELLMAEPLPPGGRDRALRLARLLVQAGITKYNLAGPPPALPPGRRILVPGQVEDDASIRLGAGAERTNLALLERARAENPDAVLVYKPHPDVEAGLRPGLIAPAALERLADVVARNSAADALMAQVDEVWTMTSTLGFEALLRGLPVTTLGAPFYAGWGLTRDLGPVPARRQVRADLALLVHSALIAYPRYFDPVSRLPCPPEIAVDRLRDPAFAAGGPALRWLAKAQGLLSGHAWLWRR</sequence>
<dbReference type="InterPro" id="IPR007833">
    <property type="entry name" value="Capsule_polysaccharide_synth"/>
</dbReference>
<dbReference type="OrthoDB" id="543755at2"/>
<dbReference type="Pfam" id="PF05159">
    <property type="entry name" value="Capsule_synth"/>
    <property type="match status" value="2"/>
</dbReference>
<dbReference type="GO" id="GO:0000271">
    <property type="term" value="P:polysaccharide biosynthetic process"/>
    <property type="evidence" value="ECO:0007669"/>
    <property type="project" value="InterPro"/>
</dbReference>